<proteinExistence type="predicted"/>
<dbReference type="AlphaFoldDB" id="A0AAD1U244"/>
<organism evidence="1 2">
    <name type="scientific">Euplotes crassus</name>
    <dbReference type="NCBI Taxonomy" id="5936"/>
    <lineage>
        <taxon>Eukaryota</taxon>
        <taxon>Sar</taxon>
        <taxon>Alveolata</taxon>
        <taxon>Ciliophora</taxon>
        <taxon>Intramacronucleata</taxon>
        <taxon>Spirotrichea</taxon>
        <taxon>Hypotrichia</taxon>
        <taxon>Euplotida</taxon>
        <taxon>Euplotidae</taxon>
        <taxon>Moneuplotes</taxon>
    </lineage>
</organism>
<accession>A0AAD1U244</accession>
<reference evidence="1" key="1">
    <citation type="submission" date="2023-07" db="EMBL/GenBank/DDBJ databases">
        <authorList>
            <consortium name="AG Swart"/>
            <person name="Singh M."/>
            <person name="Singh A."/>
            <person name="Seah K."/>
            <person name="Emmerich C."/>
        </authorList>
    </citation>
    <scope>NUCLEOTIDE SEQUENCE</scope>
    <source>
        <strain evidence="1">DP1</strain>
    </source>
</reference>
<dbReference type="EMBL" id="CAMPGE010001825">
    <property type="protein sequence ID" value="CAI2360625.1"/>
    <property type="molecule type" value="Genomic_DNA"/>
</dbReference>
<evidence type="ECO:0000313" key="1">
    <source>
        <dbReference type="EMBL" id="CAI2360625.1"/>
    </source>
</evidence>
<sequence length="155" mass="17420">MNSNSPISELWNDASCNVAEDYNESPNTNCVYKWDNKASVLANNKNPLVYRLGVGLTTEDLKAKSFNLSHENSECRAMTPCPKFLKQRARIASSPIGINGRFLEVSKFHKVSVSRESSPSVFESKDESSASWKERCKEVQNRCSIKILEILNKDA</sequence>
<comment type="caution">
    <text evidence="1">The sequence shown here is derived from an EMBL/GenBank/DDBJ whole genome shotgun (WGS) entry which is preliminary data.</text>
</comment>
<keyword evidence="2" id="KW-1185">Reference proteome</keyword>
<gene>
    <name evidence="1" type="ORF">ECRASSUSDP1_LOCUS1929</name>
</gene>
<evidence type="ECO:0000313" key="2">
    <source>
        <dbReference type="Proteomes" id="UP001295684"/>
    </source>
</evidence>
<dbReference type="Proteomes" id="UP001295684">
    <property type="component" value="Unassembled WGS sequence"/>
</dbReference>
<name>A0AAD1U244_EUPCR</name>
<protein>
    <submittedName>
        <fullName evidence="1">Uncharacterized protein</fullName>
    </submittedName>
</protein>